<evidence type="ECO:0000256" key="1">
    <source>
        <dbReference type="ARBA" id="ARBA00001933"/>
    </source>
</evidence>
<dbReference type="PANTHER" id="PTHR11879">
    <property type="entry name" value="ASPARTATE AMINOTRANSFERASE"/>
    <property type="match status" value="1"/>
</dbReference>
<evidence type="ECO:0000256" key="3">
    <source>
        <dbReference type="ARBA" id="ARBA00022576"/>
    </source>
</evidence>
<comment type="subunit">
    <text evidence="2">Homodimer.</text>
</comment>
<evidence type="ECO:0000313" key="8">
    <source>
        <dbReference type="EMBL" id="KAK8976258.1"/>
    </source>
</evidence>
<keyword evidence="4" id="KW-0808">Transferase</keyword>
<comment type="caution">
    <text evidence="8">The sequence shown here is derived from an EMBL/GenBank/DDBJ whole genome shotgun (WGS) entry which is preliminary data.</text>
</comment>
<evidence type="ECO:0000259" key="7">
    <source>
        <dbReference type="Pfam" id="PF00155"/>
    </source>
</evidence>
<keyword evidence="3" id="KW-0032">Aminotransferase</keyword>
<evidence type="ECO:0000313" key="9">
    <source>
        <dbReference type="Proteomes" id="UP001396334"/>
    </source>
</evidence>
<protein>
    <recommendedName>
        <fullName evidence="7">Aminotransferase class I/classII large domain-containing protein</fullName>
    </recommendedName>
</protein>
<reference evidence="8 9" key="1">
    <citation type="journal article" date="2024" name="G3 (Bethesda)">
        <title>Genome assembly of Hibiscus sabdariffa L. provides insights into metabolisms of medicinal natural products.</title>
        <authorList>
            <person name="Kim T."/>
        </authorList>
    </citation>
    <scope>NUCLEOTIDE SEQUENCE [LARGE SCALE GENOMIC DNA]</scope>
    <source>
        <strain evidence="8">TK-2024</strain>
        <tissue evidence="8">Old leaves</tissue>
    </source>
</reference>
<dbReference type="Pfam" id="PF00155">
    <property type="entry name" value="Aminotran_1_2"/>
    <property type="match status" value="1"/>
</dbReference>
<accession>A0ABR2NJA3</accession>
<comment type="cofactor">
    <cofactor evidence="1">
        <name>pyridoxal 5'-phosphate</name>
        <dbReference type="ChEBI" id="CHEBI:597326"/>
    </cofactor>
</comment>
<dbReference type="SUPFAM" id="SSF53383">
    <property type="entry name" value="PLP-dependent transferases"/>
    <property type="match status" value="1"/>
</dbReference>
<dbReference type="Proteomes" id="UP001396334">
    <property type="component" value="Unassembled WGS sequence"/>
</dbReference>
<evidence type="ECO:0000256" key="6">
    <source>
        <dbReference type="ARBA" id="ARBA00049185"/>
    </source>
</evidence>
<name>A0ABR2NJA3_9ROSI</name>
<keyword evidence="9" id="KW-1185">Reference proteome</keyword>
<evidence type="ECO:0000256" key="2">
    <source>
        <dbReference type="ARBA" id="ARBA00011738"/>
    </source>
</evidence>
<organism evidence="8 9">
    <name type="scientific">Hibiscus sabdariffa</name>
    <name type="common">roselle</name>
    <dbReference type="NCBI Taxonomy" id="183260"/>
    <lineage>
        <taxon>Eukaryota</taxon>
        <taxon>Viridiplantae</taxon>
        <taxon>Streptophyta</taxon>
        <taxon>Embryophyta</taxon>
        <taxon>Tracheophyta</taxon>
        <taxon>Spermatophyta</taxon>
        <taxon>Magnoliopsida</taxon>
        <taxon>eudicotyledons</taxon>
        <taxon>Gunneridae</taxon>
        <taxon>Pentapetalae</taxon>
        <taxon>rosids</taxon>
        <taxon>malvids</taxon>
        <taxon>Malvales</taxon>
        <taxon>Malvaceae</taxon>
        <taxon>Malvoideae</taxon>
        <taxon>Hibiscus</taxon>
    </lineage>
</organism>
<comment type="catalytic activity">
    <reaction evidence="6">
        <text>L-aspartate + 2-oxoglutarate = oxaloacetate + L-glutamate</text>
        <dbReference type="Rhea" id="RHEA:21824"/>
        <dbReference type="ChEBI" id="CHEBI:16452"/>
        <dbReference type="ChEBI" id="CHEBI:16810"/>
        <dbReference type="ChEBI" id="CHEBI:29985"/>
        <dbReference type="ChEBI" id="CHEBI:29991"/>
        <dbReference type="EC" id="2.6.1.1"/>
    </reaction>
</comment>
<dbReference type="PANTHER" id="PTHR11879:SF46">
    <property type="entry name" value="ASPARTATE AMINOTRANSFERASE, CYTOPLASMIC"/>
    <property type="match status" value="1"/>
</dbReference>
<dbReference type="EMBL" id="JBBPBN010000136">
    <property type="protein sequence ID" value="KAK8976258.1"/>
    <property type="molecule type" value="Genomic_DNA"/>
</dbReference>
<keyword evidence="5" id="KW-0663">Pyridoxal phosphate</keyword>
<gene>
    <name evidence="8" type="ORF">V6N11_007746</name>
</gene>
<dbReference type="InterPro" id="IPR004839">
    <property type="entry name" value="Aminotransferase_I/II_large"/>
</dbReference>
<feature type="domain" description="Aminotransferase class I/classII large" evidence="7">
    <location>
        <begin position="52"/>
        <end position="177"/>
    </location>
</feature>
<sequence length="187" mass="20323">MATSDAVVNPELSDLNQFNVGKPSADKWQIPPPQILLNLLMASSTLSLPSASLPFHGISKYLPIEGLAAFNKVTAELLLGADNPVIKQQRVATVQGLSGTGSLRLAAALIERYFPGAKVLISSPTWGNHKNIFNDARVPWSEYRYYDPKTVGLDFEGMIVGIKAAREGSFVLLHGCAQQSNRYRSNP</sequence>
<evidence type="ECO:0000256" key="5">
    <source>
        <dbReference type="ARBA" id="ARBA00022898"/>
    </source>
</evidence>
<evidence type="ECO:0000256" key="4">
    <source>
        <dbReference type="ARBA" id="ARBA00022679"/>
    </source>
</evidence>
<dbReference type="InterPro" id="IPR015424">
    <property type="entry name" value="PyrdxlP-dep_Trfase"/>
</dbReference>
<dbReference type="InterPro" id="IPR015421">
    <property type="entry name" value="PyrdxlP-dep_Trfase_major"/>
</dbReference>
<dbReference type="InterPro" id="IPR000796">
    <property type="entry name" value="Asp_trans"/>
</dbReference>
<proteinExistence type="predicted"/>
<dbReference type="Gene3D" id="3.40.640.10">
    <property type="entry name" value="Type I PLP-dependent aspartate aminotransferase-like (Major domain)"/>
    <property type="match status" value="1"/>
</dbReference>